<evidence type="ECO:0000313" key="1">
    <source>
        <dbReference type="EMBL" id="QHB51144.1"/>
    </source>
</evidence>
<accession>A0A6P1EAG5</accession>
<dbReference type="RefSeq" id="WP_003551960.1">
    <property type="nucleotide sequence ID" value="NZ_CABKOL010000106.1"/>
</dbReference>
<dbReference type="EMBL" id="CP047121">
    <property type="protein sequence ID" value="QHB51144.1"/>
    <property type="molecule type" value="Genomic_DNA"/>
</dbReference>
<evidence type="ECO:0000313" key="2">
    <source>
        <dbReference type="Proteomes" id="UP000465035"/>
    </source>
</evidence>
<dbReference type="Proteomes" id="UP000465035">
    <property type="component" value="Chromosome"/>
</dbReference>
<name>A0A6P1EAG5_LENHI</name>
<proteinExistence type="predicted"/>
<dbReference type="GeneID" id="69057199"/>
<organism evidence="1 2">
    <name type="scientific">Lentilactobacillus hilgardii</name>
    <name type="common">Lactobacillus hilgardii</name>
    <dbReference type="NCBI Taxonomy" id="1588"/>
    <lineage>
        <taxon>Bacteria</taxon>
        <taxon>Bacillati</taxon>
        <taxon>Bacillota</taxon>
        <taxon>Bacilli</taxon>
        <taxon>Lactobacillales</taxon>
        <taxon>Lactobacillaceae</taxon>
        <taxon>Lentilactobacillus</taxon>
    </lineage>
</organism>
<protein>
    <submittedName>
        <fullName evidence="1">Uncharacterized protein</fullName>
    </submittedName>
</protein>
<reference evidence="1 2" key="1">
    <citation type="submission" date="2019-12" db="EMBL/GenBank/DDBJ databases">
        <title>Lactobacillus hilgardii FLUB.</title>
        <authorList>
            <person name="Gustaw K."/>
        </authorList>
    </citation>
    <scope>NUCLEOTIDE SEQUENCE [LARGE SCALE GENOMIC DNA]</scope>
    <source>
        <strain evidence="1 2">FLUB</strain>
    </source>
</reference>
<dbReference type="SMR" id="A0A6P1EAG5"/>
<sequence length="75" mass="8731">MNEGQEEFLDFFIARTLKDKRDEAEQVLIQAFSEQEHKKLTTANLTDLQNTLFPLVKPENYDEVEAAMKHFANSL</sequence>
<dbReference type="AlphaFoldDB" id="A0A6P1EAG5"/>
<gene>
    <name evidence="1" type="ORF">GQR93_02355</name>
</gene>